<feature type="region of interest" description="Disordered" evidence="2">
    <location>
        <begin position="252"/>
        <end position="283"/>
    </location>
</feature>
<accession>A0A9N7URW9</accession>
<comment type="caution">
    <text evidence="4">The sequence shown here is derived from an EMBL/GenBank/DDBJ whole genome shotgun (WGS) entry which is preliminary data.</text>
</comment>
<dbReference type="SUPFAM" id="SSF48726">
    <property type="entry name" value="Immunoglobulin"/>
    <property type="match status" value="1"/>
</dbReference>
<reference evidence="4" key="1">
    <citation type="submission" date="2020-03" db="EMBL/GenBank/DDBJ databases">
        <authorList>
            <person name="Weist P."/>
        </authorList>
    </citation>
    <scope>NUCLEOTIDE SEQUENCE</scope>
</reference>
<evidence type="ECO:0000256" key="1">
    <source>
        <dbReference type="ARBA" id="ARBA00009492"/>
    </source>
</evidence>
<dbReference type="InterPro" id="IPR007110">
    <property type="entry name" value="Ig-like_dom"/>
</dbReference>
<evidence type="ECO:0000313" key="5">
    <source>
        <dbReference type="Proteomes" id="UP001153269"/>
    </source>
</evidence>
<dbReference type="AlphaFoldDB" id="A0A9N7URW9"/>
<evidence type="ECO:0000313" key="4">
    <source>
        <dbReference type="EMBL" id="CAB1435198.1"/>
    </source>
</evidence>
<dbReference type="PANTHER" id="PTHR11036">
    <property type="entry name" value="SEMAPHORIN"/>
    <property type="match status" value="1"/>
</dbReference>
<dbReference type="GO" id="GO:0005886">
    <property type="term" value="C:plasma membrane"/>
    <property type="evidence" value="ECO:0007669"/>
    <property type="project" value="TreeGrafter"/>
</dbReference>
<dbReference type="PANTHER" id="PTHR11036:SF69">
    <property type="entry name" value="SEMA DOMAIN-CONTAINING PROTEIN"/>
    <property type="match status" value="1"/>
</dbReference>
<feature type="compositionally biased region" description="Basic and acidic residues" evidence="2">
    <location>
        <begin position="173"/>
        <end position="183"/>
    </location>
</feature>
<name>A0A9N7URW9_PLEPL</name>
<evidence type="ECO:0000259" key="3">
    <source>
        <dbReference type="PROSITE" id="PS50835"/>
    </source>
</evidence>
<dbReference type="GO" id="GO:0001755">
    <property type="term" value="P:neural crest cell migration"/>
    <property type="evidence" value="ECO:0007669"/>
    <property type="project" value="TreeGrafter"/>
</dbReference>
<dbReference type="InterPro" id="IPR013783">
    <property type="entry name" value="Ig-like_fold"/>
</dbReference>
<dbReference type="GO" id="GO:0030215">
    <property type="term" value="F:semaphorin receptor binding"/>
    <property type="evidence" value="ECO:0007669"/>
    <property type="project" value="InterPro"/>
</dbReference>
<dbReference type="GO" id="GO:0045499">
    <property type="term" value="F:chemorepellent activity"/>
    <property type="evidence" value="ECO:0007669"/>
    <property type="project" value="TreeGrafter"/>
</dbReference>
<feature type="region of interest" description="Disordered" evidence="2">
    <location>
        <begin position="161"/>
        <end position="197"/>
    </location>
</feature>
<dbReference type="Proteomes" id="UP001153269">
    <property type="component" value="Unassembled WGS sequence"/>
</dbReference>
<dbReference type="InterPro" id="IPR036179">
    <property type="entry name" value="Ig-like_dom_sf"/>
</dbReference>
<dbReference type="Gene3D" id="2.60.40.10">
    <property type="entry name" value="Immunoglobulins"/>
    <property type="match status" value="1"/>
</dbReference>
<dbReference type="GO" id="GO:0071526">
    <property type="term" value="P:semaphorin-plexin signaling pathway"/>
    <property type="evidence" value="ECO:0007669"/>
    <property type="project" value="TreeGrafter"/>
</dbReference>
<gene>
    <name evidence="4" type="ORF">PLEPLA_LOCUS23288</name>
</gene>
<dbReference type="GO" id="GO:0007411">
    <property type="term" value="P:axon guidance"/>
    <property type="evidence" value="ECO:0007669"/>
    <property type="project" value="TreeGrafter"/>
</dbReference>
<dbReference type="PROSITE" id="PS50835">
    <property type="entry name" value="IG_LIKE"/>
    <property type="match status" value="1"/>
</dbReference>
<feature type="domain" description="Ig-like" evidence="3">
    <location>
        <begin position="77"/>
        <end position="155"/>
    </location>
</feature>
<organism evidence="4 5">
    <name type="scientific">Pleuronectes platessa</name>
    <name type="common">European plaice</name>
    <dbReference type="NCBI Taxonomy" id="8262"/>
    <lineage>
        <taxon>Eukaryota</taxon>
        <taxon>Metazoa</taxon>
        <taxon>Chordata</taxon>
        <taxon>Craniata</taxon>
        <taxon>Vertebrata</taxon>
        <taxon>Euteleostomi</taxon>
        <taxon>Actinopterygii</taxon>
        <taxon>Neopterygii</taxon>
        <taxon>Teleostei</taxon>
        <taxon>Neoteleostei</taxon>
        <taxon>Acanthomorphata</taxon>
        <taxon>Carangaria</taxon>
        <taxon>Pleuronectiformes</taxon>
        <taxon>Pleuronectoidei</taxon>
        <taxon>Pleuronectidae</taxon>
        <taxon>Pleuronectes</taxon>
    </lineage>
</organism>
<keyword evidence="5" id="KW-1185">Reference proteome</keyword>
<protein>
    <recommendedName>
        <fullName evidence="3">Ig-like domain-containing protein</fullName>
    </recommendedName>
</protein>
<dbReference type="GO" id="GO:0030335">
    <property type="term" value="P:positive regulation of cell migration"/>
    <property type="evidence" value="ECO:0007669"/>
    <property type="project" value="TreeGrafter"/>
</dbReference>
<dbReference type="InterPro" id="IPR027231">
    <property type="entry name" value="Semaphorin"/>
</dbReference>
<sequence length="283" mass="32453">MLEITLQLRRIADTQRVLITENRQTADLRHNRSQNFVSASTIQNASKTRTCSRFFPSSKRRARRQDVKYGDPWSQCPVTEDDSASVEEKSLYGVEGNSTFLECVPRSPQAELRWTSSSKTTEDRLPLSDDHRSLHMKRGFLVQCLELADVGLYTCSSHEHSYSQPPPSCPKPAEPRPQPREDWPGGGALPVFPGSRPPASLPGLRNSWLPQHRSYKDLHMVGSNSLSVDEYCEQLWYRENRRQQKLRTLKLKQESRKARVRRNNPPSLLSSRLQDRDSGQQLL</sequence>
<proteinExistence type="inferred from homology"/>
<comment type="similarity">
    <text evidence="1">Belongs to the semaphorin family.</text>
</comment>
<evidence type="ECO:0000256" key="2">
    <source>
        <dbReference type="SAM" id="MobiDB-lite"/>
    </source>
</evidence>
<feature type="compositionally biased region" description="Basic and acidic residues" evidence="2">
    <location>
        <begin position="273"/>
        <end position="283"/>
    </location>
</feature>
<dbReference type="EMBL" id="CADEAL010001746">
    <property type="protein sequence ID" value="CAB1435198.1"/>
    <property type="molecule type" value="Genomic_DNA"/>
</dbReference>